<evidence type="ECO:0000256" key="4">
    <source>
        <dbReference type="PIRSR" id="PIRSR000948-1"/>
    </source>
</evidence>
<feature type="binding site" evidence="4">
    <location>
        <position position="530"/>
    </location>
    <ligand>
        <name>Zn(2+)</name>
        <dbReference type="ChEBI" id="CHEBI:29105"/>
        <label>1</label>
    </ligand>
</feature>
<feature type="disulfide bond" evidence="5">
    <location>
        <begin position="164"/>
        <end position="175"/>
    </location>
</feature>
<sequence length="701" mass="78181">MASRYDCYALEHFMRLLLMFQAILGWFPLVNASAGLPGASAYVAAAGFPTSAFSSYYESPALPTRQPQPIIYDPVLDITFPYELTTPDIIPESSDEVYFPVPKKRLTWEEKDELIDAVVTNVTAIIKSTEKSSTCSKCKEALGSAKLAASYAPLLVPDAMTSLCKTFEFYTNETCDENFLDQAFGAIWTQVLALADVSGQDGDYICHTLKSDFCPEPPPRPLDTSELFPKPRPDHVQVPEASGTRLKVLHMSDFHLDPRYAVSAEANCTSGLCCRSDNFNTQSNQSDALLPASPYGYFLCDTPYDLALAALQAVGPLTGTSKGACGGSLAWTIYTGDLASHDPELQMSRDYIEYAETSVFDLLKQYLSGPVFCALGNHDSSPASIDAPHRFPGRLGEQMSWNFNHLSALWQHEGWISRETAEEARTHYGGYSVKTHHGLRIIAFNTDFWYKKNFLNLVNTTEPDNSGVFSWMIEELQKAEDRSERVWLVGHVPSGWDGYNPLPDPTNLFYQIVGRYSPHVIAEIFFGHNHEDQFMIYYANNGTVQNAETALVTGWVGPSITPLTNVNSAFRMYEVDSGNFNVYEAYTFFSNVSEYSGLRDNGPTFQLEYSTRETYGPAAGWDKDDPLNATFWHRVTEAMEKDRELVTLQNHLQGRKSVKSPICDTAECQKAKICYMRSGSTALGYQCPQGYGSVQSPFKKH</sequence>
<comment type="caution">
    <text evidence="7">The sequence shown here is derived from an EMBL/GenBank/DDBJ whole genome shotgun (WGS) entry which is preliminary data.</text>
</comment>
<protein>
    <recommendedName>
        <fullName evidence="3">Sphingomyelin phosphodiesterase</fullName>
    </recommendedName>
</protein>
<feature type="binding site" evidence="4">
    <location>
        <position position="337"/>
    </location>
    <ligand>
        <name>Zn(2+)</name>
        <dbReference type="ChEBI" id="CHEBI:29105"/>
        <label>1</label>
    </ligand>
</feature>
<evidence type="ECO:0000256" key="3">
    <source>
        <dbReference type="PIRNR" id="PIRNR000948"/>
    </source>
</evidence>
<feature type="binding site" evidence="4">
    <location>
        <position position="255"/>
    </location>
    <ligand>
        <name>Zn(2+)</name>
        <dbReference type="ChEBI" id="CHEBI:29105"/>
        <label>1</label>
    </ligand>
</feature>
<dbReference type="CDD" id="cd00842">
    <property type="entry name" value="MPP_ASMase"/>
    <property type="match status" value="1"/>
</dbReference>
<keyword evidence="4" id="KW-0479">Metal-binding</keyword>
<gene>
    <name evidence="7" type="ORF">N7476_008513</name>
</gene>
<dbReference type="PANTHER" id="PTHR10340">
    <property type="entry name" value="SPHINGOMYELIN PHOSPHODIESTERASE"/>
    <property type="match status" value="1"/>
</dbReference>
<comment type="similarity">
    <text evidence="3">Belongs to the acid sphingomyelinase family.</text>
</comment>
<evidence type="ECO:0000313" key="7">
    <source>
        <dbReference type="EMBL" id="KAJ5307857.1"/>
    </source>
</evidence>
<keyword evidence="4" id="KW-0862">Zinc</keyword>
<reference evidence="7" key="1">
    <citation type="submission" date="2022-12" db="EMBL/GenBank/DDBJ databases">
        <authorList>
            <person name="Petersen C."/>
        </authorList>
    </citation>
    <scope>NUCLEOTIDE SEQUENCE</scope>
    <source>
        <strain evidence="7">IBT 21472</strain>
    </source>
</reference>
<feature type="binding site" evidence="4">
    <location>
        <position position="528"/>
    </location>
    <ligand>
        <name>Zn(2+)</name>
        <dbReference type="ChEBI" id="CHEBI:29105"/>
        <label>2</label>
    </ligand>
</feature>
<keyword evidence="5" id="KW-1015">Disulfide bond</keyword>
<dbReference type="GO" id="GO:0006685">
    <property type="term" value="P:sphingomyelin catabolic process"/>
    <property type="evidence" value="ECO:0007669"/>
    <property type="project" value="UniProtKB-UniRule"/>
</dbReference>
<dbReference type="PANTHER" id="PTHR10340:SF27">
    <property type="entry name" value="ACL091CP"/>
    <property type="match status" value="1"/>
</dbReference>
<dbReference type="EMBL" id="JAPZBO010000008">
    <property type="protein sequence ID" value="KAJ5307857.1"/>
    <property type="molecule type" value="Genomic_DNA"/>
</dbReference>
<proteinExistence type="inferred from homology"/>
<dbReference type="Pfam" id="PF00149">
    <property type="entry name" value="Metallophos"/>
    <property type="match status" value="1"/>
</dbReference>
<feature type="disulfide bond" evidence="5">
    <location>
        <begin position="138"/>
        <end position="206"/>
    </location>
</feature>
<organism evidence="7 8">
    <name type="scientific">Penicillium atrosanguineum</name>
    <dbReference type="NCBI Taxonomy" id="1132637"/>
    <lineage>
        <taxon>Eukaryota</taxon>
        <taxon>Fungi</taxon>
        <taxon>Dikarya</taxon>
        <taxon>Ascomycota</taxon>
        <taxon>Pezizomycotina</taxon>
        <taxon>Eurotiomycetes</taxon>
        <taxon>Eurotiomycetidae</taxon>
        <taxon>Eurotiales</taxon>
        <taxon>Aspergillaceae</taxon>
        <taxon>Penicillium</taxon>
    </lineage>
</organism>
<evidence type="ECO:0000259" key="6">
    <source>
        <dbReference type="Pfam" id="PF00149"/>
    </source>
</evidence>
<evidence type="ECO:0000256" key="5">
    <source>
        <dbReference type="PIRSR" id="PIRSR000948-2"/>
    </source>
</evidence>
<reference evidence="7" key="2">
    <citation type="journal article" date="2023" name="IMA Fungus">
        <title>Comparative genomic study of the Penicillium genus elucidates a diverse pangenome and 15 lateral gene transfer events.</title>
        <authorList>
            <person name="Petersen C."/>
            <person name="Sorensen T."/>
            <person name="Nielsen M.R."/>
            <person name="Sondergaard T.E."/>
            <person name="Sorensen J.L."/>
            <person name="Fitzpatrick D.A."/>
            <person name="Frisvad J.C."/>
            <person name="Nielsen K.L."/>
        </authorList>
    </citation>
    <scope>NUCLEOTIDE SEQUENCE</scope>
    <source>
        <strain evidence="7">IBT 21472</strain>
    </source>
</reference>
<dbReference type="GO" id="GO:0004767">
    <property type="term" value="F:sphingomyelin phosphodiesterase activity"/>
    <property type="evidence" value="ECO:0007669"/>
    <property type="project" value="UniProtKB-UniRule"/>
</dbReference>
<dbReference type="AlphaFoldDB" id="A0A9W9GYU8"/>
<evidence type="ECO:0000313" key="8">
    <source>
        <dbReference type="Proteomes" id="UP001147746"/>
    </source>
</evidence>
<name>A0A9W9GYU8_9EURO</name>
<dbReference type="PIRSF" id="PIRSF000948">
    <property type="entry name" value="Sphingomy_PDE"/>
    <property type="match status" value="1"/>
</dbReference>
<dbReference type="Proteomes" id="UP001147746">
    <property type="component" value="Unassembled WGS sequence"/>
</dbReference>
<dbReference type="GO" id="GO:0016020">
    <property type="term" value="C:membrane"/>
    <property type="evidence" value="ECO:0007669"/>
    <property type="project" value="GOC"/>
</dbReference>
<feature type="disulfide bond" evidence="5">
    <location>
        <begin position="274"/>
        <end position="300"/>
    </location>
</feature>
<feature type="domain" description="Calcineurin-like phosphoesterase" evidence="6">
    <location>
        <begin position="246"/>
        <end position="531"/>
    </location>
</feature>
<dbReference type="InterPro" id="IPR029052">
    <property type="entry name" value="Metallo-depent_PP-like"/>
</dbReference>
<dbReference type="InterPro" id="IPR004843">
    <property type="entry name" value="Calcineurin-like_PHP"/>
</dbReference>
<feature type="disulfide bond" evidence="5">
    <location>
        <begin position="663"/>
        <end position="668"/>
    </location>
</feature>
<keyword evidence="3" id="KW-0326">Glycosidase</keyword>
<keyword evidence="8" id="KW-1185">Reference proteome</keyword>
<dbReference type="InterPro" id="IPR041805">
    <property type="entry name" value="ASMase/PPN1_MPP"/>
</dbReference>
<dbReference type="GO" id="GO:0046872">
    <property type="term" value="F:metal ion binding"/>
    <property type="evidence" value="ECO:0007669"/>
    <property type="project" value="UniProtKB-KW"/>
</dbReference>
<evidence type="ECO:0000256" key="1">
    <source>
        <dbReference type="ARBA" id="ARBA00022801"/>
    </source>
</evidence>
<evidence type="ECO:0000256" key="2">
    <source>
        <dbReference type="ARBA" id="ARBA00023180"/>
    </source>
</evidence>
<dbReference type="OrthoDB" id="282973at2759"/>
<feature type="binding site" evidence="4">
    <location>
        <position position="491"/>
    </location>
    <ligand>
        <name>Zn(2+)</name>
        <dbReference type="ChEBI" id="CHEBI:29105"/>
        <label>2</label>
    </ligand>
</feature>
<comment type="function">
    <text evidence="3">Converts sphingomyelin to ceramide.</text>
</comment>
<keyword evidence="2" id="KW-0325">Glycoprotein</keyword>
<dbReference type="GO" id="GO:0016798">
    <property type="term" value="F:hydrolase activity, acting on glycosyl bonds"/>
    <property type="evidence" value="ECO:0007669"/>
    <property type="project" value="UniProtKB-KW"/>
</dbReference>
<dbReference type="Gene3D" id="3.60.21.10">
    <property type="match status" value="1"/>
</dbReference>
<accession>A0A9W9GYU8</accession>
<comment type="cofactor">
    <cofactor evidence="4">
        <name>Zn(2+)</name>
        <dbReference type="ChEBI" id="CHEBI:29105"/>
    </cofactor>
    <text evidence="4">Binds 2 Zn(2+) ions per subunit.</text>
</comment>
<feature type="disulfide bond" evidence="5">
    <location>
        <begin position="268"/>
        <end position="273"/>
    </location>
</feature>
<feature type="binding site" evidence="4">
    <location>
        <position position="337"/>
    </location>
    <ligand>
        <name>Zn(2+)</name>
        <dbReference type="ChEBI" id="CHEBI:29105"/>
        <label>2</label>
    </ligand>
</feature>
<feature type="disulfide bond" evidence="5">
    <location>
        <begin position="135"/>
        <end position="214"/>
    </location>
</feature>
<feature type="binding site" evidence="4">
    <location>
        <position position="377"/>
    </location>
    <ligand>
        <name>Zn(2+)</name>
        <dbReference type="ChEBI" id="CHEBI:29105"/>
        <label>2</label>
    </ligand>
</feature>
<feature type="binding site" evidence="4">
    <location>
        <position position="253"/>
    </location>
    <ligand>
        <name>Zn(2+)</name>
        <dbReference type="ChEBI" id="CHEBI:29105"/>
        <label>1</label>
    </ligand>
</feature>
<keyword evidence="1 3" id="KW-0378">Hydrolase</keyword>
<dbReference type="InterPro" id="IPR011160">
    <property type="entry name" value="Sphingomy_PDE"/>
</dbReference>
<dbReference type="SUPFAM" id="SSF56300">
    <property type="entry name" value="Metallo-dependent phosphatases"/>
    <property type="match status" value="1"/>
</dbReference>